<evidence type="ECO:0000313" key="2">
    <source>
        <dbReference type="Proteomes" id="UP000886723"/>
    </source>
</evidence>
<gene>
    <name evidence="1" type="ORF">IAA63_14135</name>
</gene>
<reference evidence="1" key="1">
    <citation type="submission" date="2020-10" db="EMBL/GenBank/DDBJ databases">
        <authorList>
            <person name="Gilroy R."/>
        </authorList>
    </citation>
    <scope>NUCLEOTIDE SEQUENCE</scope>
    <source>
        <strain evidence="1">ChiBcec2-4451</strain>
    </source>
</reference>
<dbReference type="Proteomes" id="UP000886723">
    <property type="component" value="Unassembled WGS sequence"/>
</dbReference>
<proteinExistence type="predicted"/>
<comment type="caution">
    <text evidence="1">The sequence shown here is derived from an EMBL/GenBank/DDBJ whole genome shotgun (WGS) entry which is preliminary data.</text>
</comment>
<reference evidence="1" key="2">
    <citation type="journal article" date="2021" name="PeerJ">
        <title>Extensive microbial diversity within the chicken gut microbiome revealed by metagenomics and culture.</title>
        <authorList>
            <person name="Gilroy R."/>
            <person name="Ravi A."/>
            <person name="Getino M."/>
            <person name="Pursley I."/>
            <person name="Horton D.L."/>
            <person name="Alikhan N.F."/>
            <person name="Baker D."/>
            <person name="Gharbi K."/>
            <person name="Hall N."/>
            <person name="Watson M."/>
            <person name="Adriaenssens E.M."/>
            <person name="Foster-Nyarko E."/>
            <person name="Jarju S."/>
            <person name="Secka A."/>
            <person name="Antonio M."/>
            <person name="Oren A."/>
            <person name="Chaudhuri R.R."/>
            <person name="La Ragione R."/>
            <person name="Hildebrand F."/>
            <person name="Pallen M.J."/>
        </authorList>
    </citation>
    <scope>NUCLEOTIDE SEQUENCE</scope>
    <source>
        <strain evidence="1">ChiBcec2-4451</strain>
    </source>
</reference>
<sequence length="82" mass="9222">MKIYRDDRKEKISAVICNKCGKRLLVANGTVMEGVCSVEADWGYFSGKDGEHHSFDLCEACYDEVVKSFQIPADVQECVELI</sequence>
<protein>
    <submittedName>
        <fullName evidence="1">Uncharacterized protein</fullName>
    </submittedName>
</protein>
<accession>A0A9D1NXG2</accession>
<dbReference type="EMBL" id="DVON01000293">
    <property type="protein sequence ID" value="HIV14257.1"/>
    <property type="molecule type" value="Genomic_DNA"/>
</dbReference>
<name>A0A9D1NXG2_9FIRM</name>
<dbReference type="AlphaFoldDB" id="A0A9D1NXG2"/>
<evidence type="ECO:0000313" key="1">
    <source>
        <dbReference type="EMBL" id="HIV14257.1"/>
    </source>
</evidence>
<organism evidence="1 2">
    <name type="scientific">Candidatus Pullilachnospira stercoravium</name>
    <dbReference type="NCBI Taxonomy" id="2840913"/>
    <lineage>
        <taxon>Bacteria</taxon>
        <taxon>Bacillati</taxon>
        <taxon>Bacillota</taxon>
        <taxon>Clostridia</taxon>
        <taxon>Lachnospirales</taxon>
        <taxon>Lachnospiraceae</taxon>
        <taxon>Lachnospiraceae incertae sedis</taxon>
        <taxon>Candidatus Pullilachnospira</taxon>
    </lineage>
</organism>